<gene>
    <name evidence="11" type="ORF">FH972_025230</name>
</gene>
<dbReference type="PANTHER" id="PTHR14614:SF39">
    <property type="entry name" value="HISTIDINE PROTEIN METHYLTRANSFERASE 1 HOMOLOG"/>
    <property type="match status" value="1"/>
</dbReference>
<dbReference type="GO" id="GO:0005506">
    <property type="term" value="F:iron ion binding"/>
    <property type="evidence" value="ECO:0007669"/>
    <property type="project" value="InterPro"/>
</dbReference>
<dbReference type="OrthoDB" id="1723750at2759"/>
<name>A0A5N6L104_9ROSI</name>
<evidence type="ECO:0000256" key="6">
    <source>
        <dbReference type="ARBA" id="ARBA00022679"/>
    </source>
</evidence>
<keyword evidence="4" id="KW-0963">Cytoplasm</keyword>
<proteinExistence type="inferred from homology"/>
<keyword evidence="8" id="KW-0539">Nucleus</keyword>
<dbReference type="Gene3D" id="1.10.630.10">
    <property type="entry name" value="Cytochrome P450"/>
    <property type="match status" value="1"/>
</dbReference>
<evidence type="ECO:0000256" key="8">
    <source>
        <dbReference type="ARBA" id="ARBA00023242"/>
    </source>
</evidence>
<dbReference type="InterPro" id="IPR036396">
    <property type="entry name" value="Cyt_P450_sf"/>
</dbReference>
<evidence type="ECO:0000256" key="2">
    <source>
        <dbReference type="ARBA" id="ARBA00004496"/>
    </source>
</evidence>
<comment type="similarity">
    <text evidence="9">Belongs to the methyltransferase superfamily. METTL18 family.</text>
</comment>
<dbReference type="PANTHER" id="PTHR14614">
    <property type="entry name" value="HEPATOCELLULAR CARCINOMA-ASSOCIATED ANTIGEN"/>
    <property type="match status" value="1"/>
</dbReference>
<dbReference type="Gene3D" id="3.40.50.150">
    <property type="entry name" value="Vaccinia Virus protein VP39"/>
    <property type="match status" value="1"/>
</dbReference>
<dbReference type="AlphaFoldDB" id="A0A5N6L104"/>
<protein>
    <recommendedName>
        <fullName evidence="3">protein-histidine N-methyltransferase</fullName>
        <ecNumber evidence="3">2.1.1.85</ecNumber>
    </recommendedName>
</protein>
<dbReference type="EC" id="2.1.1.85" evidence="3"/>
<evidence type="ECO:0000256" key="1">
    <source>
        <dbReference type="ARBA" id="ARBA00004123"/>
    </source>
</evidence>
<sequence>MSGFSFNFSGDDIEDDGSTSNNPIISTSTQDERMQDTPDVPVRRHNLQELLSDLPSRIAYSTTLLIAPQGIRQTLIPRRALFDVKMQLMAEADDSSLTAAAGLGASDIETHVYEGGFKAWEGAVDLARLVLARGPRRDLDEASRLDAVVELGCGQALPSLVLFQHMLRAELTGKGFVLADYNDSVLRLVTLPNIVLVWALERAQELFEVAPSVDEDGRLVHGDGDLEITDELKSRFAEELEQRGLELLFLSGPWGSDLVKQLPLQQDMAVLVLAAETIYSPASLASFTDTLIDVLQRVKMGKGIVASKRVYFGVGGGVDEFKERAGKCGAVAAEVENSGIEGCDRSLGSGVGRCLLEAIDVIQPVPVQATLGEMAQYKATLARRLPCHQPLEFHVHSLSKHRKYSKNRRILQPWRNLRLSYPLAIQALQILSADSSNHVDGEEAHFAAGATYDKLMAPFFPPPNLLLSDGCPHARMRERWDPVMGNLGAAHSEFRQVARQWFSELPLATEIQLYRTMKYMSWRLILVPTLGVSPGGDEAREIERLQEDVLRGQFSVLPRTPCHAPASVATRRLCREEPRRSRQPPNHGDQQPGSQEPGLSPHRPIPQLLPLRKDHWQTTPQRQQP</sequence>
<dbReference type="GO" id="GO:0020037">
    <property type="term" value="F:heme binding"/>
    <property type="evidence" value="ECO:0007669"/>
    <property type="project" value="InterPro"/>
</dbReference>
<comment type="subcellular location">
    <subcellularLocation>
        <location evidence="2">Cytoplasm</location>
    </subcellularLocation>
    <subcellularLocation>
        <location evidence="1">Nucleus</location>
    </subcellularLocation>
</comment>
<evidence type="ECO:0000256" key="9">
    <source>
        <dbReference type="ARBA" id="ARBA00038126"/>
    </source>
</evidence>
<dbReference type="GO" id="GO:0005634">
    <property type="term" value="C:nucleus"/>
    <property type="evidence" value="ECO:0007669"/>
    <property type="project" value="UniProtKB-SubCell"/>
</dbReference>
<dbReference type="GO" id="GO:0005737">
    <property type="term" value="C:cytoplasm"/>
    <property type="evidence" value="ECO:0007669"/>
    <property type="project" value="UniProtKB-SubCell"/>
</dbReference>
<evidence type="ECO:0000256" key="10">
    <source>
        <dbReference type="SAM" id="MobiDB-lite"/>
    </source>
</evidence>
<keyword evidence="6" id="KW-0808">Transferase</keyword>
<evidence type="ECO:0000313" key="11">
    <source>
        <dbReference type="EMBL" id="KAB8446248.1"/>
    </source>
</evidence>
<evidence type="ECO:0000256" key="7">
    <source>
        <dbReference type="ARBA" id="ARBA00022691"/>
    </source>
</evidence>
<accession>A0A5N6L104</accession>
<evidence type="ECO:0000256" key="5">
    <source>
        <dbReference type="ARBA" id="ARBA00022603"/>
    </source>
</evidence>
<evidence type="ECO:0000256" key="3">
    <source>
        <dbReference type="ARBA" id="ARBA00012533"/>
    </source>
</evidence>
<evidence type="ECO:0000313" key="12">
    <source>
        <dbReference type="Proteomes" id="UP000327013"/>
    </source>
</evidence>
<keyword evidence="12" id="KW-1185">Reference proteome</keyword>
<evidence type="ECO:0000256" key="4">
    <source>
        <dbReference type="ARBA" id="ARBA00022490"/>
    </source>
</evidence>
<dbReference type="InterPro" id="IPR019410">
    <property type="entry name" value="Methyltransf_16"/>
</dbReference>
<dbReference type="GO" id="GO:0032259">
    <property type="term" value="P:methylation"/>
    <property type="evidence" value="ECO:0007669"/>
    <property type="project" value="UniProtKB-KW"/>
</dbReference>
<dbReference type="GO" id="GO:0018064">
    <property type="term" value="F:protein-L-histidine N-tele-methyltransferase activity"/>
    <property type="evidence" value="ECO:0007669"/>
    <property type="project" value="UniProtKB-EC"/>
</dbReference>
<dbReference type="GO" id="GO:0004497">
    <property type="term" value="F:monooxygenase activity"/>
    <property type="evidence" value="ECO:0007669"/>
    <property type="project" value="InterPro"/>
</dbReference>
<feature type="region of interest" description="Disordered" evidence="10">
    <location>
        <begin position="1"/>
        <end position="38"/>
    </location>
</feature>
<dbReference type="EMBL" id="VIBQ01000038">
    <property type="protein sequence ID" value="KAB8446248.1"/>
    <property type="molecule type" value="Genomic_DNA"/>
</dbReference>
<keyword evidence="7" id="KW-0949">S-adenosyl-L-methionine</keyword>
<organism evidence="11 12">
    <name type="scientific">Carpinus fangiana</name>
    <dbReference type="NCBI Taxonomy" id="176857"/>
    <lineage>
        <taxon>Eukaryota</taxon>
        <taxon>Viridiplantae</taxon>
        <taxon>Streptophyta</taxon>
        <taxon>Embryophyta</taxon>
        <taxon>Tracheophyta</taxon>
        <taxon>Spermatophyta</taxon>
        <taxon>Magnoliopsida</taxon>
        <taxon>eudicotyledons</taxon>
        <taxon>Gunneridae</taxon>
        <taxon>Pentapetalae</taxon>
        <taxon>rosids</taxon>
        <taxon>fabids</taxon>
        <taxon>Fagales</taxon>
        <taxon>Betulaceae</taxon>
        <taxon>Carpinus</taxon>
    </lineage>
</organism>
<dbReference type="Proteomes" id="UP000327013">
    <property type="component" value="Unassembled WGS sequence"/>
</dbReference>
<feature type="region of interest" description="Disordered" evidence="10">
    <location>
        <begin position="568"/>
        <end position="625"/>
    </location>
</feature>
<keyword evidence="5" id="KW-0489">Methyltransferase</keyword>
<reference evidence="11 12" key="1">
    <citation type="submission" date="2019-06" db="EMBL/GenBank/DDBJ databases">
        <title>A chromosomal-level reference genome of Carpinus fangiana (Coryloideae, Betulaceae).</title>
        <authorList>
            <person name="Yang X."/>
            <person name="Wang Z."/>
            <person name="Zhang L."/>
            <person name="Hao G."/>
            <person name="Liu J."/>
            <person name="Yang Y."/>
        </authorList>
    </citation>
    <scope>NUCLEOTIDE SEQUENCE [LARGE SCALE GENOMIC DNA]</scope>
    <source>
        <strain evidence="11">Cfa_2016G</strain>
        <tissue evidence="11">Leaf</tissue>
    </source>
</reference>
<dbReference type="InterPro" id="IPR029063">
    <property type="entry name" value="SAM-dependent_MTases_sf"/>
</dbReference>
<dbReference type="GO" id="GO:0016705">
    <property type="term" value="F:oxidoreductase activity, acting on paired donors, with incorporation or reduction of molecular oxygen"/>
    <property type="evidence" value="ECO:0007669"/>
    <property type="project" value="InterPro"/>
</dbReference>
<comment type="caution">
    <text evidence="11">The sequence shown here is derived from an EMBL/GenBank/DDBJ whole genome shotgun (WGS) entry which is preliminary data.</text>
</comment>
<feature type="compositionally biased region" description="Low complexity" evidence="10">
    <location>
        <begin position="18"/>
        <end position="29"/>
    </location>
</feature>